<organism evidence="1 2">
    <name type="scientific">phage Lak_Megaphage_Sonny</name>
    <dbReference type="NCBI Taxonomy" id="3109229"/>
    <lineage>
        <taxon>Viruses</taxon>
        <taxon>Duplodnaviria</taxon>
        <taxon>Heunggongvirae</taxon>
        <taxon>Uroviricota</taxon>
        <taxon>Caudoviricetes</taxon>
        <taxon>Caudoviricetes code 15 clade</taxon>
    </lineage>
</organism>
<accession>A0ABZ0Z3F3</accession>
<protein>
    <recommendedName>
        <fullName evidence="3">Terminase large subunit</fullName>
    </recommendedName>
</protein>
<evidence type="ECO:0000313" key="1">
    <source>
        <dbReference type="EMBL" id="WQJ53579.1"/>
    </source>
</evidence>
<name>A0ABZ0Z3F3_9CAUD</name>
<evidence type="ECO:0000313" key="2">
    <source>
        <dbReference type="Proteomes" id="UP001358193"/>
    </source>
</evidence>
<evidence type="ECO:0008006" key="3">
    <source>
        <dbReference type="Google" id="ProtNLM"/>
    </source>
</evidence>
<keyword evidence="2" id="KW-1185">Reference proteome</keyword>
<dbReference type="EMBL" id="OR769223">
    <property type="protein sequence ID" value="WQJ53579.1"/>
    <property type="molecule type" value="Genomic_DNA"/>
</dbReference>
<reference evidence="1 2" key="1">
    <citation type="submission" date="2023-11" db="EMBL/GenBank/DDBJ databases">
        <authorList>
            <person name="Cook R."/>
            <person name="Crisci M."/>
            <person name="Pye H."/>
            <person name="Adriaenssens E."/>
            <person name="Santini J."/>
        </authorList>
    </citation>
    <scope>NUCLEOTIDE SEQUENCE [LARGE SCALE GENOMIC DNA]</scope>
    <source>
        <strain evidence="1">Lak_Megaphage_Sonny</strain>
    </source>
</reference>
<proteinExistence type="predicted"/>
<sequence length="463" mass="54207">MLTKEELISLWCKYAHKNVPEQYKPLFSSDGIKRLVEGTFLTKDEQDLILNSVGSLYCSKSLTDDFVNSFIWDEDHWKQILEYCIKGEIIERPANFNKSDVIDGILCMFGISKQDIPHINPVEITKRFYNNTEYGYFGFPYLIDVATYFNIDIKEYLSHRKGFIRDEDVPTFDMNNWHQYFKNSKQITTLKNSVTDGKMLNADGFPKYDSDNFDHFKIAEAFYPYAEKMWKIHQVIGNFIPLRKIDDGAGYIEELISEYGNIIGFYDKTPIYKVKTVQGFNFYILGSNWLGGVYIDDISIKKIYFGKYIANKGVSKDKRIFIIYNEDTGYWRLPELNYPEVYKNFIKDIINKHKDEIGDWNKTHVFASSRTLNSFVNGIDKYPDIKSKDEFIEKIVNSAAKLALAQLHLDMMIEKLGLSIEIKYKSDNFDFDTMVKPIDLTQDDIDKYCNIDTCKDIFEITKY</sequence>
<dbReference type="Proteomes" id="UP001358193">
    <property type="component" value="Segment"/>
</dbReference>